<reference evidence="11" key="2">
    <citation type="submission" date="2018-07" db="EMBL/GenBank/DDBJ databases">
        <authorList>
            <consortium name="NCBI Pathogen Detection Project"/>
        </authorList>
    </citation>
    <scope>NUCLEOTIDE SEQUENCE</scope>
    <source>
        <strain evidence="11">128-87</strain>
    </source>
</reference>
<reference evidence="11" key="1">
    <citation type="journal article" date="2018" name="Genome Biol.">
        <title>SKESA: strategic k-mer extension for scrupulous assemblies.</title>
        <authorList>
            <person name="Souvorov A."/>
            <person name="Agarwala R."/>
            <person name="Lipman D.J."/>
        </authorList>
    </citation>
    <scope>NUCLEOTIDE SEQUENCE</scope>
    <source>
        <strain evidence="11">128-87</strain>
    </source>
</reference>
<dbReference type="GO" id="GO:0046872">
    <property type="term" value="F:metal ion binding"/>
    <property type="evidence" value="ECO:0007669"/>
    <property type="project" value="UniProtKB-KW"/>
</dbReference>
<evidence type="ECO:0000256" key="4">
    <source>
        <dbReference type="ARBA" id="ARBA00022723"/>
    </source>
</evidence>
<protein>
    <recommendedName>
        <fullName evidence="1">RNA-directed DNA polymerase</fullName>
        <ecNumber evidence="1">2.7.7.49</ecNumber>
    </recommendedName>
</protein>
<keyword evidence="5" id="KW-0460">Magnesium</keyword>
<evidence type="ECO:0000256" key="7">
    <source>
        <dbReference type="ARBA" id="ARBA00023118"/>
    </source>
</evidence>
<keyword evidence="3" id="KW-0548">Nucleotidyltransferase</keyword>
<feature type="domain" description="Reverse transcriptase" evidence="10">
    <location>
        <begin position="25"/>
        <end position="252"/>
    </location>
</feature>
<dbReference type="PRINTS" id="PR00866">
    <property type="entry name" value="RNADNAPOLMS"/>
</dbReference>
<keyword evidence="6 11" id="KW-0695">RNA-directed DNA polymerase</keyword>
<dbReference type="PANTHER" id="PTHR34047">
    <property type="entry name" value="NUCLEAR INTRON MATURASE 1, MITOCHONDRIAL-RELATED"/>
    <property type="match status" value="1"/>
</dbReference>
<evidence type="ECO:0000313" key="11">
    <source>
        <dbReference type="EMBL" id="HAE7123294.1"/>
    </source>
</evidence>
<dbReference type="EMBL" id="DAASUW010000019">
    <property type="protein sequence ID" value="HAE7123294.1"/>
    <property type="molecule type" value="Genomic_DNA"/>
</dbReference>
<evidence type="ECO:0000259" key="10">
    <source>
        <dbReference type="PROSITE" id="PS50878"/>
    </source>
</evidence>
<dbReference type="Pfam" id="PF00078">
    <property type="entry name" value="RVT_1"/>
    <property type="match status" value="1"/>
</dbReference>
<dbReference type="InterPro" id="IPR000477">
    <property type="entry name" value="RT_dom"/>
</dbReference>
<dbReference type="GO" id="GO:0051607">
    <property type="term" value="P:defense response to virus"/>
    <property type="evidence" value="ECO:0007669"/>
    <property type="project" value="UniProtKB-KW"/>
</dbReference>
<comment type="similarity">
    <text evidence="8">Belongs to the bacterial reverse transcriptase family.</text>
</comment>
<evidence type="ECO:0000256" key="5">
    <source>
        <dbReference type="ARBA" id="ARBA00022842"/>
    </source>
</evidence>
<sequence length="374" mass="43178">MKTKKMILVDKVFYEKILSVESFKENIITQSAIPKISNKEVRLISSGSKIFYAINNTSPHSHVQLRLNRFFLSHIPLNSAAKAFVRGGSYLKYLEPHIYGSSYCRLDISSFFNNISFDDVKQSLSPYIKDEYLIGTEQKLIDAILNSVGYESPIRKDKGMIIPMGFRTSPAISNIVFRKMDLLIQDFCAKKGVIYSRYADDMLFSNPRESKLLMSDYFIDEISSLLSIMGFNINQSKYISREKEISINGYVIENKGGNGSIGTIRLSKSKLNTVLKVTHALAQNIPYKNICNKYIKVRLKEKNIKYESKKDEFEKKYYRDQLINYLGGYRSYLISLVKFHSEYKCVNSVFIIQINGILNDIQNHIQKIKNNRRL</sequence>
<dbReference type="InterPro" id="IPR051083">
    <property type="entry name" value="GrpII_Intron_Splice-Mob/Def"/>
</dbReference>
<proteinExistence type="inferred from homology"/>
<comment type="catalytic activity">
    <reaction evidence="9">
        <text>DNA(n) + a 2'-deoxyribonucleoside 5'-triphosphate = DNA(n+1) + diphosphate</text>
        <dbReference type="Rhea" id="RHEA:22508"/>
        <dbReference type="Rhea" id="RHEA-COMP:17339"/>
        <dbReference type="Rhea" id="RHEA-COMP:17340"/>
        <dbReference type="ChEBI" id="CHEBI:33019"/>
        <dbReference type="ChEBI" id="CHEBI:61560"/>
        <dbReference type="ChEBI" id="CHEBI:173112"/>
        <dbReference type="EC" id="2.7.7.49"/>
    </reaction>
</comment>
<evidence type="ECO:0000256" key="6">
    <source>
        <dbReference type="ARBA" id="ARBA00022918"/>
    </source>
</evidence>
<evidence type="ECO:0000256" key="9">
    <source>
        <dbReference type="ARBA" id="ARBA00048173"/>
    </source>
</evidence>
<keyword evidence="2" id="KW-0808">Transferase</keyword>
<dbReference type="PANTHER" id="PTHR34047:SF7">
    <property type="entry name" value="RNA-DIRECTED DNA POLYMERASE"/>
    <property type="match status" value="1"/>
</dbReference>
<dbReference type="InterPro" id="IPR043502">
    <property type="entry name" value="DNA/RNA_pol_sf"/>
</dbReference>
<dbReference type="SUPFAM" id="SSF56672">
    <property type="entry name" value="DNA/RNA polymerases"/>
    <property type="match status" value="1"/>
</dbReference>
<dbReference type="RefSeq" id="WP_079813739.1">
    <property type="nucleotide sequence ID" value="NZ_PVNQ01000004.1"/>
</dbReference>
<comment type="caution">
    <text evidence="11">The sequence shown here is derived from an EMBL/GenBank/DDBJ whole genome shotgun (WGS) entry which is preliminary data.</text>
</comment>
<evidence type="ECO:0000256" key="8">
    <source>
        <dbReference type="ARBA" id="ARBA00034120"/>
    </source>
</evidence>
<dbReference type="GO" id="GO:0003964">
    <property type="term" value="F:RNA-directed DNA polymerase activity"/>
    <property type="evidence" value="ECO:0007669"/>
    <property type="project" value="UniProtKB-KW"/>
</dbReference>
<gene>
    <name evidence="11" type="ORF">GND69_003093</name>
</gene>
<accession>A0A735RJ47</accession>
<dbReference type="InterPro" id="IPR000123">
    <property type="entry name" value="Reverse_transcriptase_msDNA"/>
</dbReference>
<evidence type="ECO:0000256" key="1">
    <source>
        <dbReference type="ARBA" id="ARBA00012493"/>
    </source>
</evidence>
<evidence type="ECO:0000256" key="2">
    <source>
        <dbReference type="ARBA" id="ARBA00022679"/>
    </source>
</evidence>
<evidence type="ECO:0000256" key="3">
    <source>
        <dbReference type="ARBA" id="ARBA00022695"/>
    </source>
</evidence>
<organism evidence="11">
    <name type="scientific">Salmonella enterica subsp. diarizonae serovar 48:i:z</name>
    <dbReference type="NCBI Taxonomy" id="1192842"/>
    <lineage>
        <taxon>Bacteria</taxon>
        <taxon>Pseudomonadati</taxon>
        <taxon>Pseudomonadota</taxon>
        <taxon>Gammaproteobacteria</taxon>
        <taxon>Enterobacterales</taxon>
        <taxon>Enterobacteriaceae</taxon>
        <taxon>Salmonella</taxon>
    </lineage>
</organism>
<dbReference type="AlphaFoldDB" id="A0A735RJ47"/>
<keyword evidence="4" id="KW-0479">Metal-binding</keyword>
<name>A0A735RJ47_SALDZ</name>
<dbReference type="EC" id="2.7.7.49" evidence="1"/>
<keyword evidence="7" id="KW-0051">Antiviral defense</keyword>
<dbReference type="PROSITE" id="PS50878">
    <property type="entry name" value="RT_POL"/>
    <property type="match status" value="1"/>
</dbReference>
<dbReference type="GO" id="GO:0003723">
    <property type="term" value="F:RNA binding"/>
    <property type="evidence" value="ECO:0007669"/>
    <property type="project" value="InterPro"/>
</dbReference>